<dbReference type="Gene3D" id="2.130.10.10">
    <property type="entry name" value="YVTN repeat-like/Quinoprotein amine dehydrogenase"/>
    <property type="match status" value="3"/>
</dbReference>
<sequence length="781" mass="88275">MHPLSWGVSSEQHYPLPHPSHPEHALFLEEALSPRSAPLHPSLSRRRTLNDLLHGVVPIKKEGEMVILGLFLTIKSITMFTNTNFIYDLAVFGKEFALATSGGLAIYDQTEKSFTVLNNGDGLPTNICYSVAVTPDTTIWLGTRKGLSRIDEEGIENYPLPAIVSADIRAIVPWGDTIFLGSSNGFLILDTKGTETFDDDELTIITRINHLVSDLVLTLHIDTMIWVGTDQGISRFHHDLSYDTSFTVDDGLPSGRILSLFGSDSILVGTDSGLAVIRNDSIRLLFTGEEIYDLLPRADTIFFASNKGFGIYYHGGYWHRNDSLSTKEVRRLAYIEGKWWIGLGNGKSHHLWGEGIAYYERYWHQIKNPGPNSNWISDIEIDDEGTVYLSHGYRDWIYCCGASALTADSSWLDLNTLLPDTIGPFHMTHRLAKDRVGKIWFIQNWEGGLIYYDPRDKKWGIFDSLKAGVPIRGAWDAEFDRDNNMIVSIAEPQGLASALVDSSFSKVTYLPGTDDFVVEIEVDTGRYWIAYNFEGLELIKHNETPFELSDDRVYYLTKSEGLLSVNGRDILTDGKGGLYYLCSDGLVYVTENNGVFDFTNYDHTNSPLVEGSHLYALTMDSLKRIWILSDVAIYCLDPDLNRWDIFYFSDLGLDLEFRPIEEFQNHGFYFDYTRGVIWFGSMNGLIKATVSETSKTTLDRVIVYPNPDTTGLITIKNLPDNAAVTIFSLSGRKLFETDRIDQVYKAVRWKWCDDDRVRSGIYLALIKTDSAKRTIKFALIR</sequence>
<dbReference type="EMBL" id="QNBE01000060">
    <property type="protein sequence ID" value="RKX69911.1"/>
    <property type="molecule type" value="Genomic_DNA"/>
</dbReference>
<dbReference type="NCBIfam" id="TIGR04183">
    <property type="entry name" value="Por_Secre_tail"/>
    <property type="match status" value="1"/>
</dbReference>
<dbReference type="InterPro" id="IPR026444">
    <property type="entry name" value="Secre_tail"/>
</dbReference>
<proteinExistence type="predicted"/>
<organism evidence="1 2">
    <name type="scientific">candidate division WOR-3 bacterium</name>
    <dbReference type="NCBI Taxonomy" id="2052148"/>
    <lineage>
        <taxon>Bacteria</taxon>
        <taxon>Bacteria division WOR-3</taxon>
    </lineage>
</organism>
<dbReference type="Proteomes" id="UP000268469">
    <property type="component" value="Unassembled WGS sequence"/>
</dbReference>
<evidence type="ECO:0000313" key="2">
    <source>
        <dbReference type="Proteomes" id="UP000268469"/>
    </source>
</evidence>
<gene>
    <name evidence="1" type="ORF">DRP53_06670</name>
</gene>
<dbReference type="SUPFAM" id="SSF50956">
    <property type="entry name" value="Thermostable phytase (3-phytase)"/>
    <property type="match status" value="1"/>
</dbReference>
<comment type="caution">
    <text evidence="1">The sequence shown here is derived from an EMBL/GenBank/DDBJ whole genome shotgun (WGS) entry which is preliminary data.</text>
</comment>
<protein>
    <recommendedName>
        <fullName evidence="3">Secretion system C-terminal sorting domain-containing protein</fullName>
    </recommendedName>
</protein>
<dbReference type="SUPFAM" id="SSF63829">
    <property type="entry name" value="Calcium-dependent phosphotriesterase"/>
    <property type="match status" value="1"/>
</dbReference>
<accession>A0A660SIR5</accession>
<reference evidence="1 2" key="1">
    <citation type="submission" date="2018-06" db="EMBL/GenBank/DDBJ databases">
        <title>Extensive metabolic versatility and redundancy in microbially diverse, dynamic hydrothermal sediments.</title>
        <authorList>
            <person name="Dombrowski N."/>
            <person name="Teske A."/>
            <person name="Baker B.J."/>
        </authorList>
    </citation>
    <scope>NUCLEOTIDE SEQUENCE [LARGE SCALE GENOMIC DNA]</scope>
    <source>
        <strain evidence="1">B36_G15</strain>
    </source>
</reference>
<dbReference type="InterPro" id="IPR015943">
    <property type="entry name" value="WD40/YVTN_repeat-like_dom_sf"/>
</dbReference>
<name>A0A660SIR5_UNCW3</name>
<dbReference type="AlphaFoldDB" id="A0A660SIR5"/>
<evidence type="ECO:0008006" key="3">
    <source>
        <dbReference type="Google" id="ProtNLM"/>
    </source>
</evidence>
<evidence type="ECO:0000313" key="1">
    <source>
        <dbReference type="EMBL" id="RKX69911.1"/>
    </source>
</evidence>